<evidence type="ECO:0000313" key="4">
    <source>
        <dbReference type="Proteomes" id="UP001238805"/>
    </source>
</evidence>
<dbReference type="InterPro" id="IPR024341">
    <property type="entry name" value="DUF2631"/>
</dbReference>
<accession>A0ABY8VP97</accession>
<name>A0ABY8VP97_9CORY</name>
<sequence>MAASHEIVPEVHKGTSTLDVPSAAIGWSELSRTTVQVSGWVSVLILLGYNFGNHTGHVETIWLLVIAALIAVGLLIHLFEPNGSQVRTVTARNKPVGHVEPDWVYNQKTLSGTYATLTDSQLRSMNIDPARVSHLREIPATSPAANNTDAYIGSGSTASRELETETR</sequence>
<evidence type="ECO:0000256" key="1">
    <source>
        <dbReference type="SAM" id="MobiDB-lite"/>
    </source>
</evidence>
<protein>
    <submittedName>
        <fullName evidence="3">DUF2631 domain-containing protein</fullName>
    </submittedName>
</protein>
<dbReference type="RefSeq" id="WP_284874587.1">
    <property type="nucleotide sequence ID" value="NZ_CP126970.1"/>
</dbReference>
<feature type="region of interest" description="Disordered" evidence="1">
    <location>
        <begin position="143"/>
        <end position="167"/>
    </location>
</feature>
<keyword evidence="2" id="KW-0812">Transmembrane</keyword>
<evidence type="ECO:0000313" key="3">
    <source>
        <dbReference type="EMBL" id="WIM69994.1"/>
    </source>
</evidence>
<keyword evidence="2" id="KW-1133">Transmembrane helix</keyword>
<feature type="compositionally biased region" description="Polar residues" evidence="1">
    <location>
        <begin position="143"/>
        <end position="159"/>
    </location>
</feature>
<dbReference type="Proteomes" id="UP001238805">
    <property type="component" value="Chromosome"/>
</dbReference>
<dbReference type="EMBL" id="CP126970">
    <property type="protein sequence ID" value="WIM69994.1"/>
    <property type="molecule type" value="Genomic_DNA"/>
</dbReference>
<feature type="transmembrane region" description="Helical" evidence="2">
    <location>
        <begin position="61"/>
        <end position="79"/>
    </location>
</feature>
<dbReference type="Pfam" id="PF10939">
    <property type="entry name" value="DUF2631"/>
    <property type="match status" value="1"/>
</dbReference>
<keyword evidence="2" id="KW-0472">Membrane</keyword>
<gene>
    <name evidence="3" type="ORF">QP029_12495</name>
</gene>
<evidence type="ECO:0000256" key="2">
    <source>
        <dbReference type="SAM" id="Phobius"/>
    </source>
</evidence>
<keyword evidence="4" id="KW-1185">Reference proteome</keyword>
<proteinExistence type="predicted"/>
<reference evidence="3 4" key="1">
    <citation type="submission" date="2023-05" db="EMBL/GenBank/DDBJ databases">
        <title>Corynebacterium suedekumii sp. nov. and Corynebacterium breve sp. nov. isolated from raw cow's milk.</title>
        <authorList>
            <person name="Baer M.K."/>
            <person name="Mehl L."/>
            <person name="Hellmuth R."/>
            <person name="Marke G."/>
            <person name="Lipski A."/>
        </authorList>
    </citation>
    <scope>NUCLEOTIDE SEQUENCE [LARGE SCALE GENOMIC DNA]</scope>
    <source>
        <strain evidence="3 4">LM112</strain>
    </source>
</reference>
<organism evidence="3 4">
    <name type="scientific">Corynebacterium suedekumii</name>
    <dbReference type="NCBI Taxonomy" id="3049801"/>
    <lineage>
        <taxon>Bacteria</taxon>
        <taxon>Bacillati</taxon>
        <taxon>Actinomycetota</taxon>
        <taxon>Actinomycetes</taxon>
        <taxon>Mycobacteriales</taxon>
        <taxon>Corynebacteriaceae</taxon>
        <taxon>Corynebacterium</taxon>
    </lineage>
</organism>